<dbReference type="InterPro" id="IPR029052">
    <property type="entry name" value="Metallo-depent_PP-like"/>
</dbReference>
<protein>
    <submittedName>
        <fullName evidence="3">Metallo-dependent phosphatase-like protein</fullName>
    </submittedName>
</protein>
<evidence type="ECO:0000259" key="2">
    <source>
        <dbReference type="Pfam" id="PF00149"/>
    </source>
</evidence>
<dbReference type="Pfam" id="PF00149">
    <property type="entry name" value="Metallophos"/>
    <property type="match status" value="1"/>
</dbReference>
<dbReference type="Proteomes" id="UP000274822">
    <property type="component" value="Unassembled WGS sequence"/>
</dbReference>
<dbReference type="PANTHER" id="PTHR46546:SF4">
    <property type="entry name" value="SHEWANELLA-LIKE PROTEIN PHOSPHATASE 1"/>
    <property type="match status" value="1"/>
</dbReference>
<dbReference type="AlphaFoldDB" id="A0A433Q9F8"/>
<dbReference type="Gene3D" id="3.60.21.10">
    <property type="match status" value="1"/>
</dbReference>
<evidence type="ECO:0000313" key="3">
    <source>
        <dbReference type="EMBL" id="RUS26401.1"/>
    </source>
</evidence>
<comment type="caution">
    <text evidence="3">The sequence shown here is derived from an EMBL/GenBank/DDBJ whole genome shotgun (WGS) entry which is preliminary data.</text>
</comment>
<dbReference type="InterPro" id="IPR004843">
    <property type="entry name" value="Calcineurin-like_PHP"/>
</dbReference>
<dbReference type="EMBL" id="RBNJ01010525">
    <property type="protein sequence ID" value="RUS26401.1"/>
    <property type="molecule type" value="Genomic_DNA"/>
</dbReference>
<feature type="chain" id="PRO_5019539096" evidence="1">
    <location>
        <begin position="23"/>
        <end position="362"/>
    </location>
</feature>
<reference evidence="3 4" key="1">
    <citation type="journal article" date="2018" name="New Phytol.">
        <title>Phylogenomics of Endogonaceae and evolution of mycorrhizas within Mucoromycota.</title>
        <authorList>
            <person name="Chang Y."/>
            <person name="Desiro A."/>
            <person name="Na H."/>
            <person name="Sandor L."/>
            <person name="Lipzen A."/>
            <person name="Clum A."/>
            <person name="Barry K."/>
            <person name="Grigoriev I.V."/>
            <person name="Martin F.M."/>
            <person name="Stajich J.E."/>
            <person name="Smith M.E."/>
            <person name="Bonito G."/>
            <person name="Spatafora J.W."/>
        </authorList>
    </citation>
    <scope>NUCLEOTIDE SEQUENCE [LARGE SCALE GENOMIC DNA]</scope>
    <source>
        <strain evidence="3 4">AD002</strain>
    </source>
</reference>
<gene>
    <name evidence="3" type="ORF">BC938DRAFT_470811</name>
</gene>
<dbReference type="PANTHER" id="PTHR46546">
    <property type="entry name" value="SHEWANELLA-LIKE PROTEIN PHOSPHATASE 1"/>
    <property type="match status" value="1"/>
</dbReference>
<sequence>MQTLHLYTFVLLIAILYEFVAADVIPATETPAPALPAQNRPHRIVAVGDLHGDYENTMNVFKMAGLVDENESWAGGDYTTFVQTVFVWGSGRGDVLDRGNDTIKLYAMLERLIGEAEEAGGKVIALLGNHELMNLAGDWRYVLPSEKATFGSFDDRVDAFKPTGFIGRFLFERDLVAIVNTTVFCHGGIQPIFAAHGINWLNEMTHAELLEYHSSHGTHGDPLGLFGGKGPTWYRGYVLSPEEEVCPLLMEALKWMDVSNSMCLTYWRWGFFNSGRVLLETIGGGATRMVVGHTMQHNGRILSRCDGRLIGIDVGITAVFGRHRAALEIVGDVVKEIYEGTTVEIKSEGREWRRIRSMREEL</sequence>
<organism evidence="3 4">
    <name type="scientific">Jimgerdemannia flammicorona</name>
    <dbReference type="NCBI Taxonomy" id="994334"/>
    <lineage>
        <taxon>Eukaryota</taxon>
        <taxon>Fungi</taxon>
        <taxon>Fungi incertae sedis</taxon>
        <taxon>Mucoromycota</taxon>
        <taxon>Mucoromycotina</taxon>
        <taxon>Endogonomycetes</taxon>
        <taxon>Endogonales</taxon>
        <taxon>Endogonaceae</taxon>
        <taxon>Jimgerdemannia</taxon>
    </lineage>
</organism>
<name>A0A433Q9F8_9FUNG</name>
<evidence type="ECO:0000256" key="1">
    <source>
        <dbReference type="SAM" id="SignalP"/>
    </source>
</evidence>
<proteinExistence type="predicted"/>
<dbReference type="GO" id="GO:0016787">
    <property type="term" value="F:hydrolase activity"/>
    <property type="evidence" value="ECO:0007669"/>
    <property type="project" value="InterPro"/>
</dbReference>
<feature type="signal peptide" evidence="1">
    <location>
        <begin position="1"/>
        <end position="22"/>
    </location>
</feature>
<dbReference type="SUPFAM" id="SSF56300">
    <property type="entry name" value="Metallo-dependent phosphatases"/>
    <property type="match status" value="1"/>
</dbReference>
<keyword evidence="4" id="KW-1185">Reference proteome</keyword>
<accession>A0A433Q9F8</accession>
<feature type="domain" description="Calcineurin-like phosphoesterase" evidence="2">
    <location>
        <begin position="43"/>
        <end position="210"/>
    </location>
</feature>
<keyword evidence="1" id="KW-0732">Signal</keyword>
<evidence type="ECO:0000313" key="4">
    <source>
        <dbReference type="Proteomes" id="UP000274822"/>
    </source>
</evidence>